<evidence type="ECO:0000256" key="5">
    <source>
        <dbReference type="ARBA" id="ARBA00023136"/>
    </source>
</evidence>
<protein>
    <recommendedName>
        <fullName evidence="6">Peptidoglycan glycosyltransferase RodA</fullName>
        <shortName evidence="6">PGT</shortName>
        <ecNumber evidence="6">2.4.99.28</ecNumber>
    </recommendedName>
    <alternativeName>
        <fullName evidence="6">Cell elongation protein RodA</fullName>
    </alternativeName>
    <alternativeName>
        <fullName evidence="6">Cell wall polymerase</fullName>
    </alternativeName>
    <alternativeName>
        <fullName evidence="6">Peptidoglycan polymerase</fullName>
        <shortName evidence="6">PG polymerase</shortName>
    </alternativeName>
</protein>
<keyword evidence="6" id="KW-0961">Cell wall biogenesis/degradation</keyword>
<name>A0A2T2XJ71_9FIRM</name>
<dbReference type="UniPathway" id="UPA00219"/>
<feature type="transmembrane region" description="Helical" evidence="6">
    <location>
        <begin position="270"/>
        <end position="296"/>
    </location>
</feature>
<evidence type="ECO:0000313" key="8">
    <source>
        <dbReference type="Proteomes" id="UP000242972"/>
    </source>
</evidence>
<dbReference type="EMBL" id="PXYW01000008">
    <property type="protein sequence ID" value="PSR34539.1"/>
    <property type="molecule type" value="Genomic_DNA"/>
</dbReference>
<feature type="transmembrane region" description="Helical" evidence="6">
    <location>
        <begin position="308"/>
        <end position="326"/>
    </location>
</feature>
<dbReference type="HAMAP" id="MF_02079">
    <property type="entry name" value="PGT_RodA"/>
    <property type="match status" value="1"/>
</dbReference>
<dbReference type="GO" id="GO:0009252">
    <property type="term" value="P:peptidoglycan biosynthetic process"/>
    <property type="evidence" value="ECO:0007669"/>
    <property type="project" value="UniProtKB-UniRule"/>
</dbReference>
<proteinExistence type="inferred from homology"/>
<dbReference type="GO" id="GO:0071555">
    <property type="term" value="P:cell wall organization"/>
    <property type="evidence" value="ECO:0007669"/>
    <property type="project" value="UniProtKB-KW"/>
</dbReference>
<evidence type="ECO:0000313" key="7">
    <source>
        <dbReference type="EMBL" id="PSR34539.1"/>
    </source>
</evidence>
<comment type="caution">
    <text evidence="7">The sequence shown here is derived from an EMBL/GenBank/DDBJ whole genome shotgun (WGS) entry which is preliminary data.</text>
</comment>
<evidence type="ECO:0000256" key="3">
    <source>
        <dbReference type="ARBA" id="ARBA00022960"/>
    </source>
</evidence>
<dbReference type="AlphaFoldDB" id="A0A2T2XJ71"/>
<keyword evidence="5 6" id="KW-0472">Membrane</keyword>
<feature type="transmembrane region" description="Helical" evidence="6">
    <location>
        <begin position="46"/>
        <end position="64"/>
    </location>
</feature>
<dbReference type="GO" id="GO:0015648">
    <property type="term" value="F:lipid-linked peptidoglycan transporter activity"/>
    <property type="evidence" value="ECO:0007669"/>
    <property type="project" value="TreeGrafter"/>
</dbReference>
<comment type="pathway">
    <text evidence="6">Cell wall biogenesis; peptidoglycan biosynthesis.</text>
</comment>
<dbReference type="Pfam" id="PF01098">
    <property type="entry name" value="FTSW_RODA_SPOVE"/>
    <property type="match status" value="1"/>
</dbReference>
<dbReference type="GO" id="GO:0008955">
    <property type="term" value="F:peptidoglycan glycosyltransferase activity"/>
    <property type="evidence" value="ECO:0007669"/>
    <property type="project" value="UniProtKB-UniRule"/>
</dbReference>
<dbReference type="PANTHER" id="PTHR30474:SF1">
    <property type="entry name" value="PEPTIDOGLYCAN GLYCOSYLTRANSFERASE MRDB"/>
    <property type="match status" value="1"/>
</dbReference>
<keyword evidence="6" id="KW-1003">Cell membrane</keyword>
<feature type="transmembrane region" description="Helical" evidence="6">
    <location>
        <begin position="156"/>
        <end position="173"/>
    </location>
</feature>
<organism evidence="7 8">
    <name type="scientific">Sulfobacillus benefaciens</name>
    <dbReference type="NCBI Taxonomy" id="453960"/>
    <lineage>
        <taxon>Bacteria</taxon>
        <taxon>Bacillati</taxon>
        <taxon>Bacillota</taxon>
        <taxon>Clostridia</taxon>
        <taxon>Eubacteriales</taxon>
        <taxon>Clostridiales Family XVII. Incertae Sedis</taxon>
        <taxon>Sulfobacillus</taxon>
    </lineage>
</organism>
<evidence type="ECO:0000256" key="6">
    <source>
        <dbReference type="HAMAP-Rule" id="MF_02079"/>
    </source>
</evidence>
<dbReference type="EC" id="2.4.99.28" evidence="6"/>
<keyword evidence="6" id="KW-0328">Glycosyltransferase</keyword>
<keyword evidence="2 6" id="KW-0812">Transmembrane</keyword>
<keyword evidence="6" id="KW-0808">Transferase</keyword>
<dbReference type="GO" id="GO:0005886">
    <property type="term" value="C:plasma membrane"/>
    <property type="evidence" value="ECO:0007669"/>
    <property type="project" value="UniProtKB-SubCell"/>
</dbReference>
<keyword evidence="3 6" id="KW-0133">Cell shape</keyword>
<accession>A0A2T2XJ71</accession>
<feature type="transmembrane region" description="Helical" evidence="6">
    <location>
        <begin position="13"/>
        <end position="34"/>
    </location>
</feature>
<feature type="transmembrane region" description="Helical" evidence="6">
    <location>
        <begin position="346"/>
        <end position="367"/>
    </location>
</feature>
<dbReference type="PANTHER" id="PTHR30474">
    <property type="entry name" value="CELL CYCLE PROTEIN"/>
    <property type="match status" value="1"/>
</dbReference>
<dbReference type="InterPro" id="IPR011923">
    <property type="entry name" value="RodA/MrdB"/>
</dbReference>
<comment type="catalytic activity">
    <reaction evidence="6">
        <text>[GlcNAc-(1-&gt;4)-Mur2Ac(oyl-L-Ala-gamma-D-Glu-L-Lys-D-Ala-D-Ala)](n)-di-trans,octa-cis-undecaprenyl diphosphate + beta-D-GlcNAc-(1-&gt;4)-Mur2Ac(oyl-L-Ala-gamma-D-Glu-L-Lys-D-Ala-D-Ala)-di-trans,octa-cis-undecaprenyl diphosphate = [GlcNAc-(1-&gt;4)-Mur2Ac(oyl-L-Ala-gamma-D-Glu-L-Lys-D-Ala-D-Ala)](n+1)-di-trans,octa-cis-undecaprenyl diphosphate + di-trans,octa-cis-undecaprenyl diphosphate + H(+)</text>
        <dbReference type="Rhea" id="RHEA:23708"/>
        <dbReference type="Rhea" id="RHEA-COMP:9602"/>
        <dbReference type="Rhea" id="RHEA-COMP:9603"/>
        <dbReference type="ChEBI" id="CHEBI:15378"/>
        <dbReference type="ChEBI" id="CHEBI:58405"/>
        <dbReference type="ChEBI" id="CHEBI:60033"/>
        <dbReference type="ChEBI" id="CHEBI:78435"/>
        <dbReference type="EC" id="2.4.99.28"/>
    </reaction>
</comment>
<sequence>MNSRTPIWRQLDYVTLALVYLIAFSSLVIIASATTSDGLYYFKRQLIWIVMGTLVMIVVTWVPYERFQKFSPYLYWLSILLLAVVIVHGQTRLGAQRWIQVGPFQLQPSEFAKIAVVVTLATHLAKKKTLSRWRDLISPLLHVALPMLLILKQPDLGTALVFVAIVAGMLFMAGVPIWKLIVIFPGGLALVVLWIYLHLTVHSIHIPLPMHQYQLNRLLIFLDPNKDPLGAGFNVIQSRIAVGVGGTWGLGLFGAHANQLSFLPEASTDFIFAVIAEELGFVGSMALLFVYLLLLARGTYIAAQARDRYGMLLASGVVAMFAFHVVESAGMVSGVMPVAGVPLPFMSYGGSAFLADSAGIGILLNVYMRRKLASSVSVPVASPVVYSKKVTQQ</sequence>
<comment type="similarity">
    <text evidence="6">Belongs to the SEDS family. MrdB/RodA subfamily.</text>
</comment>
<dbReference type="GO" id="GO:0032153">
    <property type="term" value="C:cell division site"/>
    <property type="evidence" value="ECO:0007669"/>
    <property type="project" value="TreeGrafter"/>
</dbReference>
<keyword evidence="4 6" id="KW-1133">Transmembrane helix</keyword>
<dbReference type="InterPro" id="IPR001182">
    <property type="entry name" value="FtsW/RodA"/>
</dbReference>
<keyword evidence="6" id="KW-0573">Peptidoglycan synthesis</keyword>
<evidence type="ECO:0000256" key="2">
    <source>
        <dbReference type="ARBA" id="ARBA00022692"/>
    </source>
</evidence>
<feature type="transmembrane region" description="Helical" evidence="6">
    <location>
        <begin position="70"/>
        <end position="89"/>
    </location>
</feature>
<dbReference type="GO" id="GO:0051301">
    <property type="term" value="P:cell division"/>
    <property type="evidence" value="ECO:0007669"/>
    <property type="project" value="InterPro"/>
</dbReference>
<comment type="function">
    <text evidence="6">Peptidoglycan polymerase that is essential for cell wall elongation.</text>
</comment>
<dbReference type="GO" id="GO:0008360">
    <property type="term" value="P:regulation of cell shape"/>
    <property type="evidence" value="ECO:0007669"/>
    <property type="project" value="UniProtKB-KW"/>
</dbReference>
<dbReference type="Proteomes" id="UP000242972">
    <property type="component" value="Unassembled WGS sequence"/>
</dbReference>
<reference evidence="7 8" key="1">
    <citation type="journal article" date="2014" name="BMC Genomics">
        <title>Comparison of environmental and isolate Sulfobacillus genomes reveals diverse carbon, sulfur, nitrogen, and hydrogen metabolisms.</title>
        <authorList>
            <person name="Justice N.B."/>
            <person name="Norman A."/>
            <person name="Brown C.T."/>
            <person name="Singh A."/>
            <person name="Thomas B.C."/>
            <person name="Banfield J.F."/>
        </authorList>
    </citation>
    <scope>NUCLEOTIDE SEQUENCE [LARGE SCALE GENOMIC DNA]</scope>
    <source>
        <strain evidence="7">AMDSBA4</strain>
    </source>
</reference>
<dbReference type="NCBIfam" id="TIGR02210">
    <property type="entry name" value="rodA_shape"/>
    <property type="match status" value="1"/>
</dbReference>
<feature type="transmembrane region" description="Helical" evidence="6">
    <location>
        <begin position="180"/>
        <end position="199"/>
    </location>
</feature>
<comment type="subcellular location">
    <subcellularLocation>
        <location evidence="6">Cell membrane</location>
        <topology evidence="6">Multi-pass membrane protein</topology>
    </subcellularLocation>
    <subcellularLocation>
        <location evidence="1">Membrane</location>
        <topology evidence="1">Multi-pass membrane protein</topology>
    </subcellularLocation>
</comment>
<gene>
    <name evidence="6" type="primary">rodA</name>
    <name evidence="7" type="ORF">C7B46_05275</name>
</gene>
<evidence type="ECO:0000256" key="1">
    <source>
        <dbReference type="ARBA" id="ARBA00004141"/>
    </source>
</evidence>
<evidence type="ECO:0000256" key="4">
    <source>
        <dbReference type="ARBA" id="ARBA00022989"/>
    </source>
</evidence>